<dbReference type="EMBL" id="WBZJ01000002">
    <property type="protein sequence ID" value="KAB3521027.1"/>
    <property type="molecule type" value="Genomic_DNA"/>
</dbReference>
<evidence type="ECO:0000256" key="5">
    <source>
        <dbReference type="ARBA" id="ARBA00023136"/>
    </source>
</evidence>
<evidence type="ECO:0000256" key="1">
    <source>
        <dbReference type="ARBA" id="ARBA00004141"/>
    </source>
</evidence>
<evidence type="ECO:0000256" key="7">
    <source>
        <dbReference type="SAM" id="MobiDB-lite"/>
    </source>
</evidence>
<comment type="caution">
    <text evidence="10">The sequence shown here is derived from an EMBL/GenBank/DDBJ whole genome shotgun (WGS) entry which is preliminary data.</text>
</comment>
<dbReference type="InterPro" id="IPR007829">
    <property type="entry name" value="TM2"/>
</dbReference>
<evidence type="ECO:0000256" key="8">
    <source>
        <dbReference type="SAM" id="Phobius"/>
    </source>
</evidence>
<organism evidence="10 11">
    <name type="scientific">Corynebacterium zhongnanshanii</name>
    <dbReference type="NCBI Taxonomy" id="2768834"/>
    <lineage>
        <taxon>Bacteria</taxon>
        <taxon>Bacillati</taxon>
        <taxon>Actinomycetota</taxon>
        <taxon>Actinomycetes</taxon>
        <taxon>Mycobacteriales</taxon>
        <taxon>Corynebacteriaceae</taxon>
        <taxon>Corynebacterium</taxon>
    </lineage>
</organism>
<keyword evidence="4 8" id="KW-1133">Transmembrane helix</keyword>
<feature type="transmembrane region" description="Helical" evidence="8">
    <location>
        <begin position="56"/>
        <end position="74"/>
    </location>
</feature>
<comment type="subcellular location">
    <subcellularLocation>
        <location evidence="1">Membrane</location>
        <topology evidence="1">Multi-pass membrane protein</topology>
    </subcellularLocation>
</comment>
<evidence type="ECO:0000256" key="3">
    <source>
        <dbReference type="ARBA" id="ARBA00022729"/>
    </source>
</evidence>
<dbReference type="PANTHER" id="PTHR21016:SF7">
    <property type="entry name" value="TM2 DOMAIN-CONTAINING PROTEIN 3"/>
    <property type="match status" value="1"/>
</dbReference>
<evidence type="ECO:0000256" key="6">
    <source>
        <dbReference type="ARBA" id="ARBA00023180"/>
    </source>
</evidence>
<evidence type="ECO:0000313" key="11">
    <source>
        <dbReference type="Proteomes" id="UP000436181"/>
    </source>
</evidence>
<evidence type="ECO:0000313" key="10">
    <source>
        <dbReference type="EMBL" id="KAB3521027.1"/>
    </source>
</evidence>
<feature type="domain" description="TM2" evidence="9">
    <location>
        <begin position="52"/>
        <end position="100"/>
    </location>
</feature>
<evidence type="ECO:0000256" key="4">
    <source>
        <dbReference type="ARBA" id="ARBA00022989"/>
    </source>
</evidence>
<keyword evidence="5 8" id="KW-0472">Membrane</keyword>
<sequence length="126" mass="14445">MTIAGRPENPYSSGYHHSNNAQPQPQAFPSNQPQSVDPLRVQRAQMEYDDRKKNPIVMWLLWLFLGTVGAHRYYLGNIVYAVFMTLTLGGFGLWTLIDAFFITFEMRRKNRAIRAEVFAANGLTSF</sequence>
<keyword evidence="11" id="KW-1185">Reference proteome</keyword>
<reference evidence="10 11" key="1">
    <citation type="submission" date="2019-10" db="EMBL/GenBank/DDBJ databases">
        <title>Corynebacterium sp novel species isolated from the respiratory tract of Marmot.</title>
        <authorList>
            <person name="Zhang G."/>
        </authorList>
    </citation>
    <scope>NUCLEOTIDE SEQUENCE [LARGE SCALE GENOMIC DNA]</scope>
    <source>
        <strain evidence="10 11">336</strain>
    </source>
</reference>
<dbReference type="InterPro" id="IPR050932">
    <property type="entry name" value="TM2D1-3-like"/>
</dbReference>
<name>A0ABQ6VEB1_9CORY</name>
<accession>A0ABQ6VEB1</accession>
<proteinExistence type="predicted"/>
<dbReference type="RefSeq" id="WP_151844526.1">
    <property type="nucleotide sequence ID" value="NZ_WBZJ01000002.1"/>
</dbReference>
<dbReference type="PANTHER" id="PTHR21016">
    <property type="entry name" value="BETA-AMYLOID BINDING PROTEIN-RELATED"/>
    <property type="match status" value="1"/>
</dbReference>
<gene>
    <name evidence="10" type="ORF">F8377_07370</name>
</gene>
<dbReference type="Proteomes" id="UP000436181">
    <property type="component" value="Unassembled WGS sequence"/>
</dbReference>
<keyword evidence="6" id="KW-0325">Glycoprotein</keyword>
<dbReference type="Pfam" id="PF05154">
    <property type="entry name" value="TM2"/>
    <property type="match status" value="1"/>
</dbReference>
<keyword evidence="3" id="KW-0732">Signal</keyword>
<feature type="transmembrane region" description="Helical" evidence="8">
    <location>
        <begin position="80"/>
        <end position="104"/>
    </location>
</feature>
<protein>
    <submittedName>
        <fullName evidence="10">TM2 domain-containing protein</fullName>
    </submittedName>
</protein>
<evidence type="ECO:0000259" key="9">
    <source>
        <dbReference type="Pfam" id="PF05154"/>
    </source>
</evidence>
<feature type="region of interest" description="Disordered" evidence="7">
    <location>
        <begin position="1"/>
        <end position="37"/>
    </location>
</feature>
<evidence type="ECO:0000256" key="2">
    <source>
        <dbReference type="ARBA" id="ARBA00022692"/>
    </source>
</evidence>
<feature type="compositionally biased region" description="Polar residues" evidence="7">
    <location>
        <begin position="10"/>
        <end position="35"/>
    </location>
</feature>
<keyword evidence="2 8" id="KW-0812">Transmembrane</keyword>